<evidence type="ECO:0000259" key="8">
    <source>
        <dbReference type="PROSITE" id="PS50110"/>
    </source>
</evidence>
<dbReference type="GO" id="GO:0000976">
    <property type="term" value="F:transcription cis-regulatory region binding"/>
    <property type="evidence" value="ECO:0007669"/>
    <property type="project" value="TreeGrafter"/>
</dbReference>
<dbReference type="PANTHER" id="PTHR48111">
    <property type="entry name" value="REGULATOR OF RPOS"/>
    <property type="match status" value="1"/>
</dbReference>
<dbReference type="OrthoDB" id="2373414at2"/>
<sequence length="229" mass="25432">MRILLVEDEARLASALKQLLKENQYAVDAVHDGESGYDLALTDSYDIVILDIMLPKMSGIDILRGMRENGVQTPVLLLTAKDTVEDRVTGLDAGADDYLVKPFDNKELLARVRALSRRTGQFSGSDAIEAGPFRLDFSTRTVTRNGEALALTAKEFQLLELFMRNQNKVLSKEIILDRVWGPDADVIGNAVENYVHFLRKKIDEPGSASYIATVRGVGYLFQPDPSDAR</sequence>
<feature type="DNA-binding region" description="OmpR/PhoB-type" evidence="7">
    <location>
        <begin position="125"/>
        <end position="223"/>
    </location>
</feature>
<dbReference type="Gene3D" id="1.10.10.10">
    <property type="entry name" value="Winged helix-like DNA-binding domain superfamily/Winged helix DNA-binding domain"/>
    <property type="match status" value="1"/>
</dbReference>
<dbReference type="Pfam" id="PF00072">
    <property type="entry name" value="Response_reg"/>
    <property type="match status" value="1"/>
</dbReference>
<name>A0A4R8LU86_9BACL</name>
<dbReference type="RefSeq" id="WP_134158180.1">
    <property type="nucleotide sequence ID" value="NZ_BSUS01000001.1"/>
</dbReference>
<proteinExistence type="predicted"/>
<dbReference type="FunFam" id="1.10.10.10:FF:000005">
    <property type="entry name" value="Two-component system response regulator"/>
    <property type="match status" value="1"/>
</dbReference>
<evidence type="ECO:0000256" key="3">
    <source>
        <dbReference type="ARBA" id="ARBA00023015"/>
    </source>
</evidence>
<dbReference type="SMART" id="SM00448">
    <property type="entry name" value="REC"/>
    <property type="match status" value="1"/>
</dbReference>
<dbReference type="InterPro" id="IPR036388">
    <property type="entry name" value="WH-like_DNA-bd_sf"/>
</dbReference>
<keyword evidence="11" id="KW-1185">Reference proteome</keyword>
<keyword evidence="2" id="KW-0902">Two-component regulatory system</keyword>
<keyword evidence="5" id="KW-0804">Transcription</keyword>
<evidence type="ECO:0000256" key="1">
    <source>
        <dbReference type="ARBA" id="ARBA00022553"/>
    </source>
</evidence>
<evidence type="ECO:0000256" key="5">
    <source>
        <dbReference type="ARBA" id="ARBA00023163"/>
    </source>
</evidence>
<dbReference type="GO" id="GO:0000156">
    <property type="term" value="F:phosphorelay response regulator activity"/>
    <property type="evidence" value="ECO:0007669"/>
    <property type="project" value="TreeGrafter"/>
</dbReference>
<feature type="domain" description="Response regulatory" evidence="8">
    <location>
        <begin position="2"/>
        <end position="116"/>
    </location>
</feature>
<keyword evidence="3" id="KW-0805">Transcription regulation</keyword>
<organism evidence="10 11">
    <name type="scientific">Alicyclobacillus sacchari</name>
    <dbReference type="NCBI Taxonomy" id="392010"/>
    <lineage>
        <taxon>Bacteria</taxon>
        <taxon>Bacillati</taxon>
        <taxon>Bacillota</taxon>
        <taxon>Bacilli</taxon>
        <taxon>Bacillales</taxon>
        <taxon>Alicyclobacillaceae</taxon>
        <taxon>Alicyclobacillus</taxon>
    </lineage>
</organism>
<dbReference type="EMBL" id="SORF01000001">
    <property type="protein sequence ID" value="TDY51214.1"/>
    <property type="molecule type" value="Genomic_DNA"/>
</dbReference>
<dbReference type="GO" id="GO:0005829">
    <property type="term" value="C:cytosol"/>
    <property type="evidence" value="ECO:0007669"/>
    <property type="project" value="TreeGrafter"/>
</dbReference>
<evidence type="ECO:0000313" key="11">
    <source>
        <dbReference type="Proteomes" id="UP000294581"/>
    </source>
</evidence>
<gene>
    <name evidence="10" type="ORF">C7445_101214</name>
</gene>
<dbReference type="Gene3D" id="6.10.250.690">
    <property type="match status" value="1"/>
</dbReference>
<accession>A0A4R8LU86</accession>
<dbReference type="InterPro" id="IPR001867">
    <property type="entry name" value="OmpR/PhoB-type_DNA-bd"/>
</dbReference>
<dbReference type="SMART" id="SM00862">
    <property type="entry name" value="Trans_reg_C"/>
    <property type="match status" value="1"/>
</dbReference>
<evidence type="ECO:0000256" key="7">
    <source>
        <dbReference type="PROSITE-ProRule" id="PRU01091"/>
    </source>
</evidence>
<dbReference type="InterPro" id="IPR039420">
    <property type="entry name" value="WalR-like"/>
</dbReference>
<dbReference type="InterPro" id="IPR001789">
    <property type="entry name" value="Sig_transdc_resp-reg_receiver"/>
</dbReference>
<evidence type="ECO:0000256" key="2">
    <source>
        <dbReference type="ARBA" id="ARBA00023012"/>
    </source>
</evidence>
<dbReference type="FunFam" id="3.40.50.2300:FF:000002">
    <property type="entry name" value="DNA-binding response regulator PhoP"/>
    <property type="match status" value="1"/>
</dbReference>
<dbReference type="Proteomes" id="UP000294581">
    <property type="component" value="Unassembled WGS sequence"/>
</dbReference>
<keyword evidence="4 7" id="KW-0238">DNA-binding</keyword>
<dbReference type="Gene3D" id="3.40.50.2300">
    <property type="match status" value="1"/>
</dbReference>
<evidence type="ECO:0000313" key="10">
    <source>
        <dbReference type="EMBL" id="TDY51214.1"/>
    </source>
</evidence>
<feature type="modified residue" description="4-aspartylphosphate" evidence="6">
    <location>
        <position position="51"/>
    </location>
</feature>
<protein>
    <submittedName>
        <fullName evidence="10">DNA-binding response OmpR family regulator</fullName>
    </submittedName>
</protein>
<dbReference type="InterPro" id="IPR011006">
    <property type="entry name" value="CheY-like_superfamily"/>
</dbReference>
<reference evidence="10 11" key="1">
    <citation type="submission" date="2019-03" db="EMBL/GenBank/DDBJ databases">
        <title>Genomic Encyclopedia of Type Strains, Phase IV (KMG-IV): sequencing the most valuable type-strain genomes for metagenomic binning, comparative biology and taxonomic classification.</title>
        <authorList>
            <person name="Goeker M."/>
        </authorList>
    </citation>
    <scope>NUCLEOTIDE SEQUENCE [LARGE SCALE GENOMIC DNA]</scope>
    <source>
        <strain evidence="10 11">DSM 17974</strain>
    </source>
</reference>
<feature type="domain" description="OmpR/PhoB-type" evidence="9">
    <location>
        <begin position="125"/>
        <end position="223"/>
    </location>
</feature>
<dbReference type="CDD" id="cd19935">
    <property type="entry name" value="REC_OmpR_CusR-like"/>
    <property type="match status" value="1"/>
</dbReference>
<dbReference type="Pfam" id="PF00486">
    <property type="entry name" value="Trans_reg_C"/>
    <property type="match status" value="1"/>
</dbReference>
<dbReference type="GO" id="GO:0032993">
    <property type="term" value="C:protein-DNA complex"/>
    <property type="evidence" value="ECO:0007669"/>
    <property type="project" value="TreeGrafter"/>
</dbReference>
<dbReference type="AlphaFoldDB" id="A0A4R8LU86"/>
<evidence type="ECO:0000259" key="9">
    <source>
        <dbReference type="PROSITE" id="PS51755"/>
    </source>
</evidence>
<keyword evidence="1 6" id="KW-0597">Phosphoprotein</keyword>
<dbReference type="PROSITE" id="PS51755">
    <property type="entry name" value="OMPR_PHOB"/>
    <property type="match status" value="1"/>
</dbReference>
<dbReference type="SUPFAM" id="SSF46894">
    <property type="entry name" value="C-terminal effector domain of the bipartite response regulators"/>
    <property type="match status" value="1"/>
</dbReference>
<dbReference type="SUPFAM" id="SSF52172">
    <property type="entry name" value="CheY-like"/>
    <property type="match status" value="1"/>
</dbReference>
<dbReference type="PANTHER" id="PTHR48111:SF22">
    <property type="entry name" value="REGULATOR OF RPOS"/>
    <property type="match status" value="1"/>
</dbReference>
<dbReference type="CDD" id="cd00383">
    <property type="entry name" value="trans_reg_C"/>
    <property type="match status" value="1"/>
</dbReference>
<dbReference type="PROSITE" id="PS50110">
    <property type="entry name" value="RESPONSE_REGULATORY"/>
    <property type="match status" value="1"/>
</dbReference>
<evidence type="ECO:0000256" key="6">
    <source>
        <dbReference type="PROSITE-ProRule" id="PRU00169"/>
    </source>
</evidence>
<dbReference type="GO" id="GO:0006355">
    <property type="term" value="P:regulation of DNA-templated transcription"/>
    <property type="evidence" value="ECO:0007669"/>
    <property type="project" value="InterPro"/>
</dbReference>
<comment type="caution">
    <text evidence="10">The sequence shown here is derived from an EMBL/GenBank/DDBJ whole genome shotgun (WGS) entry which is preliminary data.</text>
</comment>
<evidence type="ECO:0000256" key="4">
    <source>
        <dbReference type="ARBA" id="ARBA00023125"/>
    </source>
</evidence>
<dbReference type="InterPro" id="IPR016032">
    <property type="entry name" value="Sig_transdc_resp-reg_C-effctor"/>
</dbReference>